<feature type="coiled-coil region" evidence="1">
    <location>
        <begin position="177"/>
        <end position="222"/>
    </location>
</feature>
<feature type="transmembrane region" description="Helical" evidence="2">
    <location>
        <begin position="37"/>
        <end position="58"/>
    </location>
</feature>
<gene>
    <name evidence="3" type="ORF">ATZ33_17100</name>
    <name evidence="4" type="ORF">RV15_GL002111</name>
</gene>
<dbReference type="Pfam" id="PF06541">
    <property type="entry name" value="ABC_trans_CmpB"/>
    <property type="match status" value="1"/>
</dbReference>
<dbReference type="InterPro" id="IPR010540">
    <property type="entry name" value="CmpB_TMEM229"/>
</dbReference>
<keyword evidence="2" id="KW-0472">Membrane</keyword>
<evidence type="ECO:0000313" key="5">
    <source>
        <dbReference type="Proteomes" id="UP000065511"/>
    </source>
</evidence>
<evidence type="ECO:0000313" key="6">
    <source>
        <dbReference type="Proteomes" id="UP000183039"/>
    </source>
</evidence>
<evidence type="ECO:0000256" key="2">
    <source>
        <dbReference type="SAM" id="Phobius"/>
    </source>
</evidence>
<name>A0A0S3KFH9_9ENTE</name>
<proteinExistence type="predicted"/>
<feature type="transmembrane region" description="Helical" evidence="2">
    <location>
        <begin position="105"/>
        <end position="125"/>
    </location>
</feature>
<evidence type="ECO:0000313" key="4">
    <source>
        <dbReference type="EMBL" id="OJG92977.1"/>
    </source>
</evidence>
<feature type="transmembrane region" description="Helical" evidence="2">
    <location>
        <begin position="7"/>
        <end position="25"/>
    </location>
</feature>
<dbReference type="KEGG" id="ess:ATZ33_17100"/>
<dbReference type="OrthoDB" id="9789229at2"/>
<keyword evidence="1" id="KW-0175">Coiled coil</keyword>
<dbReference type="Proteomes" id="UP000183039">
    <property type="component" value="Unassembled WGS sequence"/>
</dbReference>
<feature type="transmembrane region" description="Helical" evidence="2">
    <location>
        <begin position="145"/>
        <end position="164"/>
    </location>
</feature>
<dbReference type="EMBL" id="JXLC01000003">
    <property type="protein sequence ID" value="OJG92977.1"/>
    <property type="molecule type" value="Genomic_DNA"/>
</dbReference>
<feature type="transmembrane region" description="Helical" evidence="2">
    <location>
        <begin position="65"/>
        <end position="85"/>
    </location>
</feature>
<dbReference type="EMBL" id="CP013614">
    <property type="protein sequence ID" value="ALS03034.1"/>
    <property type="molecule type" value="Genomic_DNA"/>
</dbReference>
<sequence length="281" mass="32566">MNEFVKIVLLFFIYSFIGWLWETVYCSLKAGKFVYRGFLIGPYCPIYGFGILGVLYFLEPLRQNIVVLYLLSTILVTILEYITSYGLEKLFHASWWDYKDVPLNINGRVALPVSLFWGIGCVLIVRVIHPRVMLLESFLSEKFGLILPIALLVIIISDLIYTLVNMQSFKKATAQISTAVEERKQELTAALTEKRDELSANFSELKESVAEEINERKQAKTAERVSWLEEFKETPAIKKIVAHMNFNQKRWVRNYPNLKLKNLKNSSEVQQIIKKNKKNVK</sequence>
<protein>
    <recommendedName>
        <fullName evidence="7">ABC transporter permease</fullName>
    </recommendedName>
</protein>
<dbReference type="Proteomes" id="UP000065511">
    <property type="component" value="Chromosome"/>
</dbReference>
<reference evidence="3 5" key="2">
    <citation type="submission" date="2015-12" db="EMBL/GenBank/DDBJ databases">
        <authorList>
            <person name="Lauer A."/>
            <person name="Humrighouse B."/>
            <person name="Loparev V."/>
            <person name="Shewmaker P.L."/>
            <person name="Whitney A.M."/>
            <person name="McLaughlin R.W."/>
        </authorList>
    </citation>
    <scope>NUCLEOTIDE SEQUENCE [LARGE SCALE GENOMIC DNA]</scope>
    <source>
        <strain evidence="3 5">LMG 23085</strain>
    </source>
</reference>
<organism evidence="4 6">
    <name type="scientific">Enterococcus silesiacus</name>
    <dbReference type="NCBI Taxonomy" id="332949"/>
    <lineage>
        <taxon>Bacteria</taxon>
        <taxon>Bacillati</taxon>
        <taxon>Bacillota</taxon>
        <taxon>Bacilli</taxon>
        <taxon>Lactobacillales</taxon>
        <taxon>Enterococcaceae</taxon>
        <taxon>Enterococcus</taxon>
    </lineage>
</organism>
<evidence type="ECO:0000313" key="3">
    <source>
        <dbReference type="EMBL" id="ALS03034.1"/>
    </source>
</evidence>
<keyword evidence="2" id="KW-0812">Transmembrane</keyword>
<evidence type="ECO:0000256" key="1">
    <source>
        <dbReference type="SAM" id="Coils"/>
    </source>
</evidence>
<dbReference type="RefSeq" id="WP_071876539.1">
    <property type="nucleotide sequence ID" value="NZ_JXLC01000003.1"/>
</dbReference>
<keyword evidence="5" id="KW-1185">Reference proteome</keyword>
<dbReference type="AlphaFoldDB" id="A0A0S3KFH9"/>
<reference evidence="4 6" key="1">
    <citation type="submission" date="2014-12" db="EMBL/GenBank/DDBJ databases">
        <title>Draft genome sequences of 29 type strains of Enterococci.</title>
        <authorList>
            <person name="Zhong Z."/>
            <person name="Sun Z."/>
            <person name="Liu W."/>
            <person name="Zhang W."/>
            <person name="Zhang H."/>
        </authorList>
    </citation>
    <scope>NUCLEOTIDE SEQUENCE [LARGE SCALE GENOMIC DNA]</scope>
    <source>
        <strain evidence="4 6">DSM 22801</strain>
    </source>
</reference>
<keyword evidence="2" id="KW-1133">Transmembrane helix</keyword>
<accession>A0A0S3KFH9</accession>
<evidence type="ECO:0008006" key="7">
    <source>
        <dbReference type="Google" id="ProtNLM"/>
    </source>
</evidence>